<reference evidence="2" key="2">
    <citation type="submission" date="2012-03" db="EMBL/GenBank/DDBJ databases">
        <title>Complete genome sequence of Flavobacterium indicum GPTSA100-9T, isolated from warm spring water.</title>
        <authorList>
            <person name="Barbier P."/>
            <person name="Houel A."/>
            <person name="Loux V."/>
            <person name="Poulain J."/>
            <person name="Bernardet J.-F."/>
            <person name="Touchon M."/>
            <person name="Duchaud E."/>
        </authorList>
    </citation>
    <scope>NUCLEOTIDE SEQUENCE [LARGE SCALE GENOMIC DNA]</scope>
    <source>
        <strain evidence="2">DSM 17447 / CIP 109464 / GPTSA100-9</strain>
    </source>
</reference>
<dbReference type="AlphaFoldDB" id="H8XTY3"/>
<accession>H8XTY3</accession>
<dbReference type="Proteomes" id="UP000007599">
    <property type="component" value="Chromosome I"/>
</dbReference>
<dbReference type="eggNOG" id="ENOG503118T">
    <property type="taxonomic scope" value="Bacteria"/>
</dbReference>
<sequence length="292" mass="34226">MSKLTAILAWGSLIWDPKDLEYNKQLGWVYDGPVLPIEFARISKNGRLTLVITENGTFNKTFYTFANMKLTFEEAIENLRKREGCNKKDIGFYKAETDEFHCEDFKFKEEIRNWSSEKKIKNIIWTDLPEKWSFNNEKDETVNVNPNERIEYLKNLAGKKKELAEKYIRNAPKQVKTKYRNLIEQELDWTPTIENNKPYVNELVLVDHRLTFSKMGSIGEFSCLKCYHTEMVASYTRLSEGYQCQSCGKFHNIERSVELPTCNCGGELERNKPLFCPKCKSFSVKFSLKYFG</sequence>
<reference evidence="1 2" key="1">
    <citation type="journal article" date="2012" name="J. Bacteriol.">
        <title>Complete Genome Sequence of Flavobacterium indicum GPSTA100-9T, Isolated from Warm Spring Water.</title>
        <authorList>
            <person name="Barbier P."/>
            <person name="Houel A."/>
            <person name="Loux V."/>
            <person name="Poulain J."/>
            <person name="Bernardet J.F."/>
            <person name="Touchon M."/>
            <person name="Duchaud E."/>
        </authorList>
    </citation>
    <scope>NUCLEOTIDE SEQUENCE [LARGE SCALE GENOMIC DNA]</scope>
    <source>
        <strain evidence="2">DSM 17447 / CIP 109464 / GPTSA100-9</strain>
    </source>
</reference>
<evidence type="ECO:0000313" key="1">
    <source>
        <dbReference type="EMBL" id="CCG53713.1"/>
    </source>
</evidence>
<protein>
    <submittedName>
        <fullName evidence="1">Uncharacterized protein</fullName>
    </submittedName>
</protein>
<dbReference type="HOGENOM" id="CLU_962247_0_0_10"/>
<name>H8XTY3_FLAIG</name>
<dbReference type="STRING" id="1094466.KQS_08890"/>
<dbReference type="EMBL" id="HE774682">
    <property type="protein sequence ID" value="CCG53713.1"/>
    <property type="molecule type" value="Genomic_DNA"/>
</dbReference>
<proteinExistence type="predicted"/>
<dbReference type="RefSeq" id="WP_014388832.1">
    <property type="nucleotide sequence ID" value="NC_017025.1"/>
</dbReference>
<dbReference type="KEGG" id="fin:KQS_08890"/>
<evidence type="ECO:0000313" key="2">
    <source>
        <dbReference type="Proteomes" id="UP000007599"/>
    </source>
</evidence>
<keyword evidence="2" id="KW-1185">Reference proteome</keyword>
<organism evidence="1 2">
    <name type="scientific">Flavobacterium indicum (strain DSM 17447 / CIP 109464 / GPTSA100-9)</name>
    <dbReference type="NCBI Taxonomy" id="1094466"/>
    <lineage>
        <taxon>Bacteria</taxon>
        <taxon>Pseudomonadati</taxon>
        <taxon>Bacteroidota</taxon>
        <taxon>Flavobacteriia</taxon>
        <taxon>Flavobacteriales</taxon>
        <taxon>Flavobacteriaceae</taxon>
        <taxon>Flavobacterium</taxon>
    </lineage>
</organism>
<gene>
    <name evidence="1" type="ordered locus">KQS_08890</name>
</gene>
<dbReference type="PATRIC" id="fig|1094466.5.peg.1741"/>